<dbReference type="EC" id="4.2.2.-" evidence="3"/>
<keyword evidence="3" id="KW-0456">Lyase</keyword>
<evidence type="ECO:0000256" key="1">
    <source>
        <dbReference type="SAM" id="Phobius"/>
    </source>
</evidence>
<comment type="caution">
    <text evidence="3">The sequence shown here is derived from an EMBL/GenBank/DDBJ whole genome shotgun (WGS) entry which is preliminary data.</text>
</comment>
<reference evidence="3" key="1">
    <citation type="submission" date="2017-02" db="EMBL/GenBank/DDBJ databases">
        <title>Delving into the versatile metabolic prowess of the omnipresent phylum Bacteroidetes.</title>
        <authorList>
            <person name="Nobu M.K."/>
            <person name="Mei R."/>
            <person name="Narihiro T."/>
            <person name="Kuroda K."/>
            <person name="Liu W.-T."/>
        </authorList>
    </citation>
    <scope>NUCLEOTIDE SEQUENCE</scope>
    <source>
        <strain evidence="3">ADurb.Bin280</strain>
    </source>
</reference>
<keyword evidence="1" id="KW-1133">Transmembrane helix</keyword>
<accession>A0A1V5SBB4</accession>
<dbReference type="Gene3D" id="1.10.530.10">
    <property type="match status" value="1"/>
</dbReference>
<sequence>MRKKISTALSIVAVLLLMVPVVYYGFPKMFADTLYPEPPGEIRGIIDECAGIFGLDKALLVATMLKESGFNQNAVSPAGAMGFMQLMPATFAGLKNRVAELQGKITGDPFDAKTNICLGAAHFAGLMGTYGGNEVAALIAYNGGDRAARRYLSSGTTSGLVAETRNYSPKILAAREYYATLYGSSSSQAGGSEGVSVLTVTGIKATKTPEPIRVEAKGSGDVTGAFWKAFINDYFKTLISR</sequence>
<dbReference type="PANTHER" id="PTHR37423">
    <property type="entry name" value="SOLUBLE LYTIC MUREIN TRANSGLYCOSYLASE-RELATED"/>
    <property type="match status" value="1"/>
</dbReference>
<keyword evidence="1" id="KW-0812">Transmembrane</keyword>
<evidence type="ECO:0000313" key="3">
    <source>
        <dbReference type="EMBL" id="OQA51798.1"/>
    </source>
</evidence>
<dbReference type="GO" id="GO:0016829">
    <property type="term" value="F:lyase activity"/>
    <property type="evidence" value="ECO:0007669"/>
    <property type="project" value="UniProtKB-KW"/>
</dbReference>
<dbReference type="AlphaFoldDB" id="A0A1V5SBB4"/>
<evidence type="ECO:0000259" key="2">
    <source>
        <dbReference type="Pfam" id="PF01464"/>
    </source>
</evidence>
<dbReference type="Pfam" id="PF01464">
    <property type="entry name" value="SLT"/>
    <property type="match status" value="1"/>
</dbReference>
<dbReference type="PANTHER" id="PTHR37423:SF2">
    <property type="entry name" value="MEMBRANE-BOUND LYTIC MUREIN TRANSGLYCOSYLASE C"/>
    <property type="match status" value="1"/>
</dbReference>
<proteinExistence type="predicted"/>
<feature type="domain" description="Transglycosylase SLT" evidence="2">
    <location>
        <begin position="48"/>
        <end position="154"/>
    </location>
</feature>
<keyword evidence="1" id="KW-0472">Membrane</keyword>
<dbReference type="Proteomes" id="UP000485367">
    <property type="component" value="Unassembled WGS sequence"/>
</dbReference>
<protein>
    <submittedName>
        <fullName evidence="3">Membrane-bound lytic murein transglycosylase C</fullName>
        <ecNumber evidence="3">4.2.2.-</ecNumber>
    </submittedName>
</protein>
<feature type="transmembrane region" description="Helical" evidence="1">
    <location>
        <begin position="7"/>
        <end position="26"/>
    </location>
</feature>
<name>A0A1V5SBB4_9BACT</name>
<organism evidence="3">
    <name type="scientific">candidate division WS2 bacterium ADurb.Bin280</name>
    <dbReference type="NCBI Taxonomy" id="1852829"/>
    <lineage>
        <taxon>Bacteria</taxon>
        <taxon>candidate division WS2</taxon>
    </lineage>
</organism>
<gene>
    <name evidence="3" type="primary">mltC</name>
    <name evidence="3" type="ORF">BWY43_00805</name>
</gene>
<dbReference type="InterPro" id="IPR023346">
    <property type="entry name" value="Lysozyme-like_dom_sf"/>
</dbReference>
<dbReference type="InterPro" id="IPR008258">
    <property type="entry name" value="Transglycosylase_SLT_dom_1"/>
</dbReference>
<dbReference type="SUPFAM" id="SSF53955">
    <property type="entry name" value="Lysozyme-like"/>
    <property type="match status" value="1"/>
</dbReference>
<dbReference type="EMBL" id="MWBO01000063">
    <property type="protein sequence ID" value="OQA51798.1"/>
    <property type="molecule type" value="Genomic_DNA"/>
</dbReference>